<protein>
    <submittedName>
        <fullName evidence="1">HPF/RaiA family ribosome-associated protein</fullName>
    </submittedName>
</protein>
<dbReference type="InterPro" id="IPR036567">
    <property type="entry name" value="RHF-like"/>
</dbReference>
<accession>A0ABY9Y2Z5</accession>
<evidence type="ECO:0000313" key="1">
    <source>
        <dbReference type="EMBL" id="WNH12468.1"/>
    </source>
</evidence>
<dbReference type="InterPro" id="IPR003489">
    <property type="entry name" value="RHF/RaiA"/>
</dbReference>
<dbReference type="EMBL" id="CP134536">
    <property type="protein sequence ID" value="WNH12468.1"/>
    <property type="molecule type" value="Genomic_DNA"/>
</dbReference>
<dbReference type="Gene3D" id="3.30.160.100">
    <property type="entry name" value="Ribosome hibernation promotion factor-like"/>
    <property type="match status" value="1"/>
</dbReference>
<dbReference type="Pfam" id="PF02482">
    <property type="entry name" value="Ribosomal_S30AE"/>
    <property type="match status" value="1"/>
</dbReference>
<dbReference type="SUPFAM" id="SSF69754">
    <property type="entry name" value="Ribosome binding protein Y (YfiA homologue)"/>
    <property type="match status" value="1"/>
</dbReference>
<dbReference type="Proteomes" id="UP001303407">
    <property type="component" value="Chromosome"/>
</dbReference>
<keyword evidence="2" id="KW-1185">Reference proteome</keyword>
<name>A0ABY9Y2Z5_9FLAO</name>
<proteinExistence type="predicted"/>
<dbReference type="RefSeq" id="WP_415862451.1">
    <property type="nucleotide sequence ID" value="NZ_CP134536.1"/>
</dbReference>
<organism evidence="1 2">
    <name type="scientific">Thalassobellus suaedae</name>
    <dbReference type="NCBI Taxonomy" id="3074124"/>
    <lineage>
        <taxon>Bacteria</taxon>
        <taxon>Pseudomonadati</taxon>
        <taxon>Bacteroidota</taxon>
        <taxon>Flavobacteriia</taxon>
        <taxon>Flavobacteriales</taxon>
        <taxon>Flavobacteriaceae</taxon>
        <taxon>Thalassobellus</taxon>
    </lineage>
</organism>
<sequence>MIIQLNTDKNIAGNERLESYLNSILKAELSNFSNNITRIEVHLSDENSQKKGENDKRCMLEARIENRQPIAVTSHANTLEKAVNDALEKLMASLKTIGGRLKNY</sequence>
<evidence type="ECO:0000313" key="2">
    <source>
        <dbReference type="Proteomes" id="UP001303407"/>
    </source>
</evidence>
<reference evidence="1 2" key="1">
    <citation type="submission" date="2023-09" db="EMBL/GenBank/DDBJ databases">
        <title>Thalassobella suaedae gen. nov., sp. nov., a marine bacterium of the family Flavobacteriaceae isolated from a halophyte Suaeda japonica.</title>
        <authorList>
            <person name="Lee S.Y."/>
            <person name="Hwang C.Y."/>
        </authorList>
    </citation>
    <scope>NUCLEOTIDE SEQUENCE [LARGE SCALE GENOMIC DNA]</scope>
    <source>
        <strain evidence="1 2">HL-DH10</strain>
    </source>
</reference>
<gene>
    <name evidence="1" type="ORF">RHP49_16465</name>
</gene>